<dbReference type="SUPFAM" id="SSF161098">
    <property type="entry name" value="MetI-like"/>
    <property type="match status" value="1"/>
</dbReference>
<keyword evidence="6 7" id="KW-0472">Membrane</keyword>
<feature type="transmembrane region" description="Helical" evidence="7">
    <location>
        <begin position="12"/>
        <end position="35"/>
    </location>
</feature>
<feature type="domain" description="ABC transmembrane type-1" evidence="8">
    <location>
        <begin position="68"/>
        <end position="283"/>
    </location>
</feature>
<dbReference type="GO" id="GO:0005886">
    <property type="term" value="C:plasma membrane"/>
    <property type="evidence" value="ECO:0007669"/>
    <property type="project" value="UniProtKB-SubCell"/>
</dbReference>
<evidence type="ECO:0000256" key="4">
    <source>
        <dbReference type="ARBA" id="ARBA00022692"/>
    </source>
</evidence>
<dbReference type="Gene3D" id="1.10.3720.10">
    <property type="entry name" value="MetI-like"/>
    <property type="match status" value="1"/>
</dbReference>
<evidence type="ECO:0000256" key="7">
    <source>
        <dbReference type="RuleBase" id="RU363032"/>
    </source>
</evidence>
<proteinExistence type="inferred from homology"/>
<evidence type="ECO:0000256" key="2">
    <source>
        <dbReference type="ARBA" id="ARBA00022448"/>
    </source>
</evidence>
<keyword evidence="5 7" id="KW-1133">Transmembrane helix</keyword>
<keyword evidence="10" id="KW-1185">Reference proteome</keyword>
<gene>
    <name evidence="9" type="ORF">EHS13_27280</name>
</gene>
<keyword evidence="3" id="KW-1003">Cell membrane</keyword>
<evidence type="ECO:0000256" key="1">
    <source>
        <dbReference type="ARBA" id="ARBA00004651"/>
    </source>
</evidence>
<sequence length="292" mass="32816">MSMNKNLKYPIIFALPALIIYFVMFIAPSLGSFYYSLTDWNLGAASVSFIGLQNFKDMFEDSVLIIAFKNTLIFAVIVTVMQNIIGFGLALALNEKLFLKTTLRTIYFLPIVISPLLVGYIFGAIYHPEFGILNQFLHAIGLHGLAEDWLNDPQIALYSIIGTELWRVSGFAMIIYLAGLQMVPSDCIEQSKIDGANYWKRLRHVIFPLIAQSFTVNFILSLIGCLKVFDIVFALTKGGPGFTTEVFNTYILRAFGRGALGYSTAANLVLFFLITCIAMVLLYFLRKREVEM</sequence>
<dbReference type="PANTHER" id="PTHR30193:SF37">
    <property type="entry name" value="INNER MEMBRANE ABC TRANSPORTER PERMEASE PROTEIN YCJO"/>
    <property type="match status" value="1"/>
</dbReference>
<dbReference type="PROSITE" id="PS50928">
    <property type="entry name" value="ABC_TM1"/>
    <property type="match status" value="1"/>
</dbReference>
<evidence type="ECO:0000313" key="10">
    <source>
        <dbReference type="Proteomes" id="UP000426246"/>
    </source>
</evidence>
<accession>A0A6B8RS88</accession>
<dbReference type="EMBL" id="CP034235">
    <property type="protein sequence ID" value="QGQ98323.1"/>
    <property type="molecule type" value="Genomic_DNA"/>
</dbReference>
<dbReference type="GO" id="GO:0055085">
    <property type="term" value="P:transmembrane transport"/>
    <property type="evidence" value="ECO:0007669"/>
    <property type="project" value="InterPro"/>
</dbReference>
<evidence type="ECO:0000256" key="5">
    <source>
        <dbReference type="ARBA" id="ARBA00022989"/>
    </source>
</evidence>
<dbReference type="AlphaFoldDB" id="A0A6B8RS88"/>
<dbReference type="KEGG" id="ppsc:EHS13_27280"/>
<feature type="transmembrane region" description="Helical" evidence="7">
    <location>
        <begin position="105"/>
        <end position="126"/>
    </location>
</feature>
<dbReference type="InterPro" id="IPR035906">
    <property type="entry name" value="MetI-like_sf"/>
</dbReference>
<name>A0A6B8RS88_9BACL</name>
<evidence type="ECO:0000256" key="6">
    <source>
        <dbReference type="ARBA" id="ARBA00023136"/>
    </source>
</evidence>
<evidence type="ECO:0000259" key="8">
    <source>
        <dbReference type="PROSITE" id="PS50928"/>
    </source>
</evidence>
<dbReference type="InterPro" id="IPR000515">
    <property type="entry name" value="MetI-like"/>
</dbReference>
<evidence type="ECO:0000313" key="9">
    <source>
        <dbReference type="EMBL" id="QGQ98323.1"/>
    </source>
</evidence>
<feature type="transmembrane region" description="Helical" evidence="7">
    <location>
        <begin position="165"/>
        <end position="184"/>
    </location>
</feature>
<comment type="similarity">
    <text evidence="7">Belongs to the binding-protein-dependent transport system permease family.</text>
</comment>
<dbReference type="Proteomes" id="UP000426246">
    <property type="component" value="Chromosome"/>
</dbReference>
<dbReference type="PANTHER" id="PTHR30193">
    <property type="entry name" value="ABC TRANSPORTER PERMEASE PROTEIN"/>
    <property type="match status" value="1"/>
</dbReference>
<feature type="transmembrane region" description="Helical" evidence="7">
    <location>
        <begin position="72"/>
        <end position="93"/>
    </location>
</feature>
<dbReference type="InterPro" id="IPR051393">
    <property type="entry name" value="ABC_transporter_permease"/>
</dbReference>
<reference evidence="10" key="1">
    <citation type="submission" date="2018-11" db="EMBL/GenBank/DDBJ databases">
        <title>Complete genome sequence of Paenibacillus sp. ML311-T8.</title>
        <authorList>
            <person name="Nam Y.-D."/>
            <person name="Kang J."/>
            <person name="Chung W.-H."/>
            <person name="Park Y.S."/>
        </authorList>
    </citation>
    <scope>NUCLEOTIDE SEQUENCE [LARGE SCALE GENOMIC DNA]</scope>
    <source>
        <strain evidence="10">ML311-T8</strain>
    </source>
</reference>
<keyword evidence="4 7" id="KW-0812">Transmembrane</keyword>
<comment type="subcellular location">
    <subcellularLocation>
        <location evidence="1 7">Cell membrane</location>
        <topology evidence="1 7">Multi-pass membrane protein</topology>
    </subcellularLocation>
</comment>
<keyword evidence="2 7" id="KW-0813">Transport</keyword>
<dbReference type="CDD" id="cd06261">
    <property type="entry name" value="TM_PBP2"/>
    <property type="match status" value="1"/>
</dbReference>
<feature type="transmembrane region" description="Helical" evidence="7">
    <location>
        <begin position="205"/>
        <end position="229"/>
    </location>
</feature>
<feature type="transmembrane region" description="Helical" evidence="7">
    <location>
        <begin position="265"/>
        <end position="285"/>
    </location>
</feature>
<protein>
    <submittedName>
        <fullName evidence="9">Sugar ABC transporter permease</fullName>
    </submittedName>
</protein>
<dbReference type="Pfam" id="PF00528">
    <property type="entry name" value="BPD_transp_1"/>
    <property type="match status" value="1"/>
</dbReference>
<organism evidence="9 10">
    <name type="scientific">Paenibacillus psychroresistens</name>
    <dbReference type="NCBI Taxonomy" id="1778678"/>
    <lineage>
        <taxon>Bacteria</taxon>
        <taxon>Bacillati</taxon>
        <taxon>Bacillota</taxon>
        <taxon>Bacilli</taxon>
        <taxon>Bacillales</taxon>
        <taxon>Paenibacillaceae</taxon>
        <taxon>Paenibacillus</taxon>
    </lineage>
</organism>
<evidence type="ECO:0000256" key="3">
    <source>
        <dbReference type="ARBA" id="ARBA00022475"/>
    </source>
</evidence>